<keyword evidence="1" id="KW-0812">Transmembrane</keyword>
<protein>
    <submittedName>
        <fullName evidence="2">YtpI family protein</fullName>
    </submittedName>
</protein>
<dbReference type="Pfam" id="PF14007">
    <property type="entry name" value="YtpI"/>
    <property type="match status" value="1"/>
</dbReference>
<dbReference type="EMBL" id="CP041372">
    <property type="protein sequence ID" value="QKS72046.1"/>
    <property type="molecule type" value="Genomic_DNA"/>
</dbReference>
<name>A0A859FIJ0_9BACI</name>
<feature type="transmembrane region" description="Helical" evidence="1">
    <location>
        <begin position="34"/>
        <end position="54"/>
    </location>
</feature>
<dbReference type="RefSeq" id="WP_176010029.1">
    <property type="nucleotide sequence ID" value="NZ_CP041372.2"/>
</dbReference>
<organism evidence="2 3">
    <name type="scientific">Paenalkalicoccus suaedae</name>
    <dbReference type="NCBI Taxonomy" id="2592382"/>
    <lineage>
        <taxon>Bacteria</taxon>
        <taxon>Bacillati</taxon>
        <taxon>Bacillota</taxon>
        <taxon>Bacilli</taxon>
        <taxon>Bacillales</taxon>
        <taxon>Bacillaceae</taxon>
        <taxon>Paenalkalicoccus</taxon>
    </lineage>
</organism>
<dbReference type="AlphaFoldDB" id="A0A859FIJ0"/>
<keyword evidence="1" id="KW-0472">Membrane</keyword>
<dbReference type="Proteomes" id="UP000318138">
    <property type="component" value="Chromosome"/>
</dbReference>
<keyword evidence="1" id="KW-1133">Transmembrane helix</keyword>
<evidence type="ECO:0000256" key="1">
    <source>
        <dbReference type="SAM" id="Phobius"/>
    </source>
</evidence>
<proteinExistence type="predicted"/>
<evidence type="ECO:0000313" key="3">
    <source>
        <dbReference type="Proteomes" id="UP000318138"/>
    </source>
</evidence>
<reference evidence="3" key="1">
    <citation type="submission" date="2019-07" db="EMBL/GenBank/DDBJ databases">
        <title>Bacillus alkalisoli sp. nov. isolated from saline soil.</title>
        <authorList>
            <person name="Sun J.-Q."/>
            <person name="Xu L."/>
        </authorList>
    </citation>
    <scope>NUCLEOTIDE SEQUENCE [LARGE SCALE GENOMIC DNA]</scope>
    <source>
        <strain evidence="3">M4U3P1</strain>
    </source>
</reference>
<dbReference type="KEGG" id="psua:FLK61_35885"/>
<keyword evidence="3" id="KW-1185">Reference proteome</keyword>
<dbReference type="InterPro" id="IPR025618">
    <property type="entry name" value="YtpI"/>
</dbReference>
<gene>
    <name evidence="2" type="ORF">FLK61_35885</name>
</gene>
<feature type="transmembrane region" description="Helical" evidence="1">
    <location>
        <begin position="61"/>
        <end position="81"/>
    </location>
</feature>
<accession>A0A859FIJ0</accession>
<sequence length="97" mass="10970">MLIFIIAIVSSLILFVYFKVQQARVQGPMEKKFYAAKGSMCFGLFMLAFGMNSYMGLGTQVALFVAIVFILMGGANIFFGWQRHKEVKPYALKEREA</sequence>
<evidence type="ECO:0000313" key="2">
    <source>
        <dbReference type="EMBL" id="QKS72046.1"/>
    </source>
</evidence>